<dbReference type="GO" id="GO:0005829">
    <property type="term" value="C:cytosol"/>
    <property type="evidence" value="ECO:0007669"/>
    <property type="project" value="TreeGrafter"/>
</dbReference>
<feature type="domain" description="Pterin-binding" evidence="13">
    <location>
        <begin position="22"/>
        <end position="277"/>
    </location>
</feature>
<accession>A0A8D4VND7</accession>
<dbReference type="PROSITE" id="PS50972">
    <property type="entry name" value="PTERIN_BINDING"/>
    <property type="match status" value="1"/>
</dbReference>
<keyword evidence="8 12" id="KW-0479">Metal-binding</keyword>
<evidence type="ECO:0000313" key="14">
    <source>
        <dbReference type="EMBL" id="BBL69535.1"/>
    </source>
</evidence>
<name>A0A8D4VND7_9GAMM</name>
<dbReference type="InterPro" id="IPR000489">
    <property type="entry name" value="Pterin-binding_dom"/>
</dbReference>
<dbReference type="GO" id="GO:0004156">
    <property type="term" value="F:dihydropteroate synthase activity"/>
    <property type="evidence" value="ECO:0007669"/>
    <property type="project" value="UniProtKB-EC"/>
</dbReference>
<dbReference type="GO" id="GO:0046654">
    <property type="term" value="P:tetrahydrofolate biosynthetic process"/>
    <property type="evidence" value="ECO:0007669"/>
    <property type="project" value="TreeGrafter"/>
</dbReference>
<keyword evidence="9 12" id="KW-0460">Magnesium</keyword>
<evidence type="ECO:0000256" key="3">
    <source>
        <dbReference type="ARBA" id="ARBA00004763"/>
    </source>
</evidence>
<comment type="cofactor">
    <cofactor evidence="2 12">
        <name>Mg(2+)</name>
        <dbReference type="ChEBI" id="CHEBI:18420"/>
    </cofactor>
</comment>
<dbReference type="PROSITE" id="PS00793">
    <property type="entry name" value="DHPS_2"/>
    <property type="match status" value="1"/>
</dbReference>
<evidence type="ECO:0000256" key="8">
    <source>
        <dbReference type="ARBA" id="ARBA00022723"/>
    </source>
</evidence>
<dbReference type="PROSITE" id="PS00792">
    <property type="entry name" value="DHPS_1"/>
    <property type="match status" value="1"/>
</dbReference>
<evidence type="ECO:0000256" key="2">
    <source>
        <dbReference type="ARBA" id="ARBA00001946"/>
    </source>
</evidence>
<dbReference type="Pfam" id="PF00809">
    <property type="entry name" value="Pterin_bind"/>
    <property type="match status" value="1"/>
</dbReference>
<dbReference type="PANTHER" id="PTHR20941:SF1">
    <property type="entry name" value="FOLIC ACID SYNTHESIS PROTEIN FOL1"/>
    <property type="match status" value="1"/>
</dbReference>
<evidence type="ECO:0000256" key="1">
    <source>
        <dbReference type="ARBA" id="ARBA00000012"/>
    </source>
</evidence>
<dbReference type="InterPro" id="IPR006390">
    <property type="entry name" value="DHP_synth_dom"/>
</dbReference>
<protein>
    <recommendedName>
        <fullName evidence="6 12">Dihydropteroate synthase</fullName>
        <shortName evidence="12">DHPS</shortName>
        <ecNumber evidence="5 12">2.5.1.15</ecNumber>
    </recommendedName>
    <alternativeName>
        <fullName evidence="11 12">Dihydropteroate pyrophosphorylase</fullName>
    </alternativeName>
</protein>
<evidence type="ECO:0000256" key="5">
    <source>
        <dbReference type="ARBA" id="ARBA00012458"/>
    </source>
</evidence>
<dbReference type="FunFam" id="3.20.20.20:FF:000006">
    <property type="entry name" value="Dihydropteroate synthase"/>
    <property type="match status" value="1"/>
</dbReference>
<comment type="catalytic activity">
    <reaction evidence="1">
        <text>(7,8-dihydropterin-6-yl)methyl diphosphate + 4-aminobenzoate = 7,8-dihydropteroate + diphosphate</text>
        <dbReference type="Rhea" id="RHEA:19949"/>
        <dbReference type="ChEBI" id="CHEBI:17836"/>
        <dbReference type="ChEBI" id="CHEBI:17839"/>
        <dbReference type="ChEBI" id="CHEBI:33019"/>
        <dbReference type="ChEBI" id="CHEBI:72950"/>
        <dbReference type="EC" id="2.5.1.15"/>
    </reaction>
</comment>
<dbReference type="EMBL" id="AP019782">
    <property type="protein sequence ID" value="BBL69535.1"/>
    <property type="molecule type" value="Genomic_DNA"/>
</dbReference>
<evidence type="ECO:0000259" key="13">
    <source>
        <dbReference type="PROSITE" id="PS50972"/>
    </source>
</evidence>
<evidence type="ECO:0000256" key="7">
    <source>
        <dbReference type="ARBA" id="ARBA00022679"/>
    </source>
</evidence>
<dbReference type="Proteomes" id="UP000824988">
    <property type="component" value="Chromosome"/>
</dbReference>
<evidence type="ECO:0000256" key="12">
    <source>
        <dbReference type="RuleBase" id="RU361205"/>
    </source>
</evidence>
<dbReference type="KEGG" id="moz:MoryE10_01410"/>
<comment type="function">
    <text evidence="12">Catalyzes the condensation of para-aminobenzoate (pABA) with 6-hydroxymethyl-7,8-dihydropterin diphosphate (DHPt-PP) to form 7,8-dihydropteroate (H2Pte), the immediate precursor of folate derivatives.</text>
</comment>
<evidence type="ECO:0000256" key="6">
    <source>
        <dbReference type="ARBA" id="ARBA00016919"/>
    </source>
</evidence>
<reference evidence="14" key="1">
    <citation type="submission" date="2019-06" db="EMBL/GenBank/DDBJ databases">
        <title>Complete genome sequence of Methylogaea oryzae strain JCM16910.</title>
        <authorList>
            <person name="Asakawa S."/>
        </authorList>
    </citation>
    <scope>NUCLEOTIDE SEQUENCE</scope>
    <source>
        <strain evidence="14">E10</strain>
    </source>
</reference>
<proteinExistence type="inferred from homology"/>
<dbReference type="InterPro" id="IPR045031">
    <property type="entry name" value="DHP_synth-like"/>
</dbReference>
<dbReference type="GO" id="GO:0046656">
    <property type="term" value="P:folic acid biosynthetic process"/>
    <property type="evidence" value="ECO:0007669"/>
    <property type="project" value="UniProtKB-KW"/>
</dbReference>
<evidence type="ECO:0000256" key="4">
    <source>
        <dbReference type="ARBA" id="ARBA00009503"/>
    </source>
</evidence>
<gene>
    <name evidence="14" type="ORF">MoryE10_01410</name>
</gene>
<keyword evidence="7 12" id="KW-0808">Transferase</keyword>
<sequence>MPIFPAETLMNRVLALLQSHRPLIMGILNVTPDSFSDGGLHFHPDAALAQARRMLAEGADIIDVGGESTRPGSEPVPAAEQIARVAPVVAALRAALPDCAVSVDTTRAAVAEAALDAGADMVNDVAAGRDDDGMFELAARRGVPYCLMHMQGDPKTMQEAPHYEAVVDEVLAFLLERAARAEQAGVAREHLVIDPGIGFGKRRQDNLELLAALDRFAASGYPVLLGTSRKRFMGAICQVETPAELVPATVATTALGVMAGARIFRVHDVKENRQAADIAWAVRLAGRG</sequence>
<evidence type="ECO:0000256" key="11">
    <source>
        <dbReference type="ARBA" id="ARBA00030193"/>
    </source>
</evidence>
<evidence type="ECO:0000313" key="15">
    <source>
        <dbReference type="Proteomes" id="UP000824988"/>
    </source>
</evidence>
<dbReference type="NCBIfam" id="TIGR01496">
    <property type="entry name" value="DHPS"/>
    <property type="match status" value="1"/>
</dbReference>
<comment type="pathway">
    <text evidence="3 12">Cofactor biosynthesis; tetrahydrofolate biosynthesis; 7,8-dihydrofolate from 2-amino-4-hydroxy-6-hydroxymethyl-7,8-dihydropteridine diphosphate and 4-aminobenzoate: step 1/2.</text>
</comment>
<evidence type="ECO:0000256" key="10">
    <source>
        <dbReference type="ARBA" id="ARBA00022909"/>
    </source>
</evidence>
<keyword evidence="15" id="KW-1185">Reference proteome</keyword>
<dbReference type="EC" id="2.5.1.15" evidence="5 12"/>
<dbReference type="GO" id="GO:0046872">
    <property type="term" value="F:metal ion binding"/>
    <property type="evidence" value="ECO:0007669"/>
    <property type="project" value="UniProtKB-KW"/>
</dbReference>
<dbReference type="AlphaFoldDB" id="A0A8D4VND7"/>
<dbReference type="CDD" id="cd00739">
    <property type="entry name" value="DHPS"/>
    <property type="match status" value="1"/>
</dbReference>
<evidence type="ECO:0000256" key="9">
    <source>
        <dbReference type="ARBA" id="ARBA00022842"/>
    </source>
</evidence>
<dbReference type="PANTHER" id="PTHR20941">
    <property type="entry name" value="FOLATE SYNTHESIS PROTEINS"/>
    <property type="match status" value="1"/>
</dbReference>
<organism evidence="14 15">
    <name type="scientific">Methylogaea oryzae</name>
    <dbReference type="NCBI Taxonomy" id="1295382"/>
    <lineage>
        <taxon>Bacteria</taxon>
        <taxon>Pseudomonadati</taxon>
        <taxon>Pseudomonadota</taxon>
        <taxon>Gammaproteobacteria</taxon>
        <taxon>Methylococcales</taxon>
        <taxon>Methylococcaceae</taxon>
        <taxon>Methylogaea</taxon>
    </lineage>
</organism>
<comment type="similarity">
    <text evidence="4 12">Belongs to the DHPS family.</text>
</comment>
<keyword evidence="10 12" id="KW-0289">Folate biosynthesis</keyword>